<evidence type="ECO:0000256" key="1">
    <source>
        <dbReference type="SAM" id="Coils"/>
    </source>
</evidence>
<feature type="compositionally biased region" description="Basic and acidic residues" evidence="2">
    <location>
        <begin position="1"/>
        <end position="15"/>
    </location>
</feature>
<evidence type="ECO:0000256" key="2">
    <source>
        <dbReference type="SAM" id="MobiDB-lite"/>
    </source>
</evidence>
<reference evidence="3 4" key="1">
    <citation type="submission" date="2016-11" db="EMBL/GenBank/DDBJ databases">
        <title>The macronuclear genome of Stentor coeruleus: a giant cell with tiny introns.</title>
        <authorList>
            <person name="Slabodnick M."/>
            <person name="Ruby J.G."/>
            <person name="Reiff S.B."/>
            <person name="Swart E.C."/>
            <person name="Gosai S."/>
            <person name="Prabakaran S."/>
            <person name="Witkowska E."/>
            <person name="Larue G.E."/>
            <person name="Fisher S."/>
            <person name="Freeman R.M."/>
            <person name="Gunawardena J."/>
            <person name="Chu W."/>
            <person name="Stover N.A."/>
            <person name="Gregory B.D."/>
            <person name="Nowacki M."/>
            <person name="Derisi J."/>
            <person name="Roy S.W."/>
            <person name="Marshall W.F."/>
            <person name="Sood P."/>
        </authorList>
    </citation>
    <scope>NUCLEOTIDE SEQUENCE [LARGE SCALE GENOMIC DNA]</scope>
    <source>
        <strain evidence="3">WM001</strain>
    </source>
</reference>
<feature type="coiled-coil region" evidence="1">
    <location>
        <begin position="64"/>
        <end position="91"/>
    </location>
</feature>
<feature type="compositionally biased region" description="Basic residues" evidence="2">
    <location>
        <begin position="16"/>
        <end position="27"/>
    </location>
</feature>
<feature type="region of interest" description="Disordered" evidence="2">
    <location>
        <begin position="1"/>
        <end position="27"/>
    </location>
</feature>
<name>A0A1R2CQD8_9CILI</name>
<keyword evidence="1" id="KW-0175">Coiled coil</keyword>
<comment type="caution">
    <text evidence="3">The sequence shown here is derived from an EMBL/GenBank/DDBJ whole genome shotgun (WGS) entry which is preliminary data.</text>
</comment>
<evidence type="ECO:0000313" key="4">
    <source>
        <dbReference type="Proteomes" id="UP000187209"/>
    </source>
</evidence>
<gene>
    <name evidence="3" type="ORF">SteCoe_6260</name>
</gene>
<dbReference type="Proteomes" id="UP000187209">
    <property type="component" value="Unassembled WGS sequence"/>
</dbReference>
<sequence length="245" mass="28831">MSCAKDKIDEKDLKSRVKSRKSKKHRNGLILAVGKPDHQKELYHHQSHTSLAQLSESVPESLLLDRYISKIKDLSEEKQQLLDIIQSNEKEFDFLNHVISQFVDLNELLKIKQKSNYDEISRTWTIPAFIIQQRKTVFPKLQRSQLKEVVQYEIKQRKIKFKPQSVGDPENFNEIIHTNHKKYDIEMNKDDEFMRNSSANYGEFDGRPVTSIAKYRQSSMFNKGIEVQEVRKSPILRKKTNKIIT</sequence>
<organism evidence="3 4">
    <name type="scientific">Stentor coeruleus</name>
    <dbReference type="NCBI Taxonomy" id="5963"/>
    <lineage>
        <taxon>Eukaryota</taxon>
        <taxon>Sar</taxon>
        <taxon>Alveolata</taxon>
        <taxon>Ciliophora</taxon>
        <taxon>Postciliodesmatophora</taxon>
        <taxon>Heterotrichea</taxon>
        <taxon>Heterotrichida</taxon>
        <taxon>Stentoridae</taxon>
        <taxon>Stentor</taxon>
    </lineage>
</organism>
<accession>A0A1R2CQD8</accession>
<dbReference type="EMBL" id="MPUH01000086">
    <property type="protein sequence ID" value="OMJ91193.1"/>
    <property type="molecule type" value="Genomic_DNA"/>
</dbReference>
<keyword evidence="4" id="KW-1185">Reference proteome</keyword>
<dbReference type="AlphaFoldDB" id="A0A1R2CQD8"/>
<proteinExistence type="predicted"/>
<evidence type="ECO:0000313" key="3">
    <source>
        <dbReference type="EMBL" id="OMJ91193.1"/>
    </source>
</evidence>
<protein>
    <submittedName>
        <fullName evidence="3">Uncharacterized protein</fullName>
    </submittedName>
</protein>